<evidence type="ECO:0000259" key="3">
    <source>
        <dbReference type="PROSITE" id="PS50015"/>
    </source>
</evidence>
<dbReference type="InterPro" id="IPR011001">
    <property type="entry name" value="Saposin-like"/>
</dbReference>
<protein>
    <submittedName>
        <fullName evidence="5">Prosaposin</fullName>
    </submittedName>
</protein>
<dbReference type="PANTHER" id="PTHR11480">
    <property type="entry name" value="SAPOSIN-RELATED"/>
    <property type="match status" value="1"/>
</dbReference>
<reference evidence="5" key="1">
    <citation type="submission" date="2025-08" db="UniProtKB">
        <authorList>
            <consortium name="RefSeq"/>
        </authorList>
    </citation>
    <scope>IDENTIFICATION</scope>
</reference>
<evidence type="ECO:0000256" key="1">
    <source>
        <dbReference type="ARBA" id="ARBA00023157"/>
    </source>
</evidence>
<sequence>MGLPACVCVLLACCLAGADCFVLKNEKLTALPVPVESPESNNACDICVFVMEKLNFLIQMNNTRTDINATLYHLCDLLKGDLRKSCEAAVPWVESELEHGFDPQEACVRLGLCASPSRVSTQSQAHGDTNNMLQVPQSLDVPLRAKEVSQTNTLHVIRSLALSAAAAEADLNNLALCDLCLLAVAGLEQESFKDEPTALKTIENDFCHRLPPDTDKACLQALELEFPKWWDKFFSLLPQPKAACASIGLCPKAKSVNKEELSLR</sequence>
<keyword evidence="2" id="KW-0732">Signal</keyword>
<keyword evidence="4" id="KW-1185">Reference proteome</keyword>
<evidence type="ECO:0000313" key="5">
    <source>
        <dbReference type="RefSeq" id="XP_012937588.1"/>
    </source>
</evidence>
<keyword evidence="1" id="KW-1015">Disulfide bond</keyword>
<dbReference type="SMART" id="SM00741">
    <property type="entry name" value="SapB"/>
    <property type="match status" value="2"/>
</dbReference>
<dbReference type="SUPFAM" id="SSF47862">
    <property type="entry name" value="Saposin"/>
    <property type="match status" value="2"/>
</dbReference>
<feature type="domain" description="Saposin B-type" evidence="3">
    <location>
        <begin position="40"/>
        <end position="117"/>
    </location>
</feature>
<feature type="domain" description="Saposin B-type" evidence="3">
    <location>
        <begin position="173"/>
        <end position="254"/>
    </location>
</feature>
<dbReference type="Proteomes" id="UP000694888">
    <property type="component" value="Unplaced"/>
</dbReference>
<name>A0ABM0ZZ95_APLCA</name>
<dbReference type="RefSeq" id="XP_012937588.1">
    <property type="nucleotide sequence ID" value="XM_013082134.1"/>
</dbReference>
<dbReference type="GeneID" id="106011681"/>
<dbReference type="InterPro" id="IPR051428">
    <property type="entry name" value="Sphingo_Act-Surfact_Prot"/>
</dbReference>
<feature type="chain" id="PRO_5046961843" evidence="2">
    <location>
        <begin position="21"/>
        <end position="264"/>
    </location>
</feature>
<dbReference type="PROSITE" id="PS50015">
    <property type="entry name" value="SAP_B"/>
    <property type="match status" value="2"/>
</dbReference>
<dbReference type="InterPro" id="IPR008139">
    <property type="entry name" value="SaposinB_dom"/>
</dbReference>
<evidence type="ECO:0000313" key="4">
    <source>
        <dbReference type="Proteomes" id="UP000694888"/>
    </source>
</evidence>
<gene>
    <name evidence="5" type="primary">LOC106011681</name>
</gene>
<organism evidence="4 5">
    <name type="scientific">Aplysia californica</name>
    <name type="common">California sea hare</name>
    <dbReference type="NCBI Taxonomy" id="6500"/>
    <lineage>
        <taxon>Eukaryota</taxon>
        <taxon>Metazoa</taxon>
        <taxon>Spiralia</taxon>
        <taxon>Lophotrochozoa</taxon>
        <taxon>Mollusca</taxon>
        <taxon>Gastropoda</taxon>
        <taxon>Heterobranchia</taxon>
        <taxon>Euthyneura</taxon>
        <taxon>Tectipleura</taxon>
        <taxon>Aplysiida</taxon>
        <taxon>Aplysioidea</taxon>
        <taxon>Aplysiidae</taxon>
        <taxon>Aplysia</taxon>
    </lineage>
</organism>
<proteinExistence type="predicted"/>
<evidence type="ECO:0000256" key="2">
    <source>
        <dbReference type="SAM" id="SignalP"/>
    </source>
</evidence>
<accession>A0ABM0ZZ95</accession>
<dbReference type="Gene3D" id="1.10.225.10">
    <property type="entry name" value="Saposin-like"/>
    <property type="match status" value="2"/>
</dbReference>
<feature type="signal peptide" evidence="2">
    <location>
        <begin position="1"/>
        <end position="20"/>
    </location>
</feature>